<comment type="caution">
    <text evidence="3">The sequence shown here is derived from an EMBL/GenBank/DDBJ whole genome shotgun (WGS) entry which is preliminary data.</text>
</comment>
<dbReference type="PANTHER" id="PTHR15492:SF1">
    <property type="entry name" value="CYCLIN-D1-BINDING PROTEIN 1"/>
    <property type="match status" value="1"/>
</dbReference>
<keyword evidence="4" id="KW-1185">Reference proteome</keyword>
<accession>A0AAI9X0E3</accession>
<dbReference type="Gene3D" id="1.20.1420.10">
    <property type="entry name" value="Talin, central domain"/>
    <property type="match status" value="1"/>
</dbReference>
<evidence type="ECO:0000313" key="4">
    <source>
        <dbReference type="Proteomes" id="UP001202479"/>
    </source>
</evidence>
<gene>
    <name evidence="3" type="ORF">KGF56_000202</name>
</gene>
<proteinExistence type="predicted"/>
<name>A0AAI9X0E3_9ASCO</name>
<evidence type="ECO:0000259" key="2">
    <source>
        <dbReference type="Pfam" id="PF13324"/>
    </source>
</evidence>
<dbReference type="Gene3D" id="1.20.1410.10">
    <property type="entry name" value="I/LWEQ domain"/>
    <property type="match status" value="1"/>
</dbReference>
<protein>
    <recommendedName>
        <fullName evidence="2">Cyclin-D1-binding protein 1-like N-terminal domain-containing protein</fullName>
    </recommendedName>
</protein>
<dbReference type="PANTHER" id="PTHR15492">
    <property type="entry name" value="CYCLIN D1-BINDING PROTEIN 1"/>
    <property type="match status" value="1"/>
</dbReference>
<organism evidence="3 4">
    <name type="scientific">Candida oxycetoniae</name>
    <dbReference type="NCBI Taxonomy" id="497107"/>
    <lineage>
        <taxon>Eukaryota</taxon>
        <taxon>Fungi</taxon>
        <taxon>Dikarya</taxon>
        <taxon>Ascomycota</taxon>
        <taxon>Saccharomycotina</taxon>
        <taxon>Pichiomycetes</taxon>
        <taxon>Debaryomycetaceae</taxon>
        <taxon>Candida/Lodderomyces clade</taxon>
        <taxon>Candida</taxon>
    </lineage>
</organism>
<dbReference type="InterPro" id="IPR049317">
    <property type="entry name" value="GCIP-like_N"/>
</dbReference>
<evidence type="ECO:0000313" key="3">
    <source>
        <dbReference type="EMBL" id="KAI3406910.2"/>
    </source>
</evidence>
<feature type="compositionally biased region" description="Acidic residues" evidence="1">
    <location>
        <begin position="196"/>
        <end position="215"/>
    </location>
</feature>
<feature type="compositionally biased region" description="Acidic residues" evidence="1">
    <location>
        <begin position="222"/>
        <end position="241"/>
    </location>
</feature>
<feature type="domain" description="Cyclin-D1-binding protein 1-like N-terminal" evidence="2">
    <location>
        <begin position="42"/>
        <end position="194"/>
    </location>
</feature>
<dbReference type="EMBL" id="JAHUZD010000019">
    <property type="protein sequence ID" value="KAI3406910.2"/>
    <property type="molecule type" value="Genomic_DNA"/>
</dbReference>
<dbReference type="Pfam" id="PF13324">
    <property type="entry name" value="GCIP_N"/>
    <property type="match status" value="1"/>
</dbReference>
<dbReference type="GeneID" id="73377819"/>
<dbReference type="RefSeq" id="XP_049182655.1">
    <property type="nucleotide sequence ID" value="XM_049323186.1"/>
</dbReference>
<evidence type="ECO:0000256" key="1">
    <source>
        <dbReference type="SAM" id="MobiDB-lite"/>
    </source>
</evidence>
<dbReference type="GO" id="GO:0005634">
    <property type="term" value="C:nucleus"/>
    <property type="evidence" value="ECO:0007669"/>
    <property type="project" value="TreeGrafter"/>
</dbReference>
<sequence length="352" mass="39704">MSIDLQALITSFQDATKFWIVSLGTDKITQVKASKVEDPLGELLKLVKLIKAHTTKVGIVFKPGTLVKEEKTAYSTLEKLSETLIFTVSVIAQLKAKEISKVFYEEIVIQVKQLIGSSNILANELLSIHSSECGSDDDDDSGEGRLVSVGKIWSNCDSLTKLINEGALGLLTEKIKQSIALIDDGFDEFVEWAENPEDIDDPFGFSDEGETDEDEEKKTDFENEETEEEEEKEKEEENVSNEEDFELIKYSKKLIKKIELIKLLLSSFKKSLPKTITGSQIDEIYQIQKTLVNHIDKIIIDLMLERSVSDETISTEQTISSNSIKLSKLAESIHKDNKKSSWYTTWATKYNI</sequence>
<dbReference type="AlphaFoldDB" id="A0AAI9X0E3"/>
<reference evidence="3" key="1">
    <citation type="journal article" date="2022" name="DNA Res.">
        <title>Genome analysis of five recently described species of the CUG-Ser clade uncovers Candida theae as a new hybrid lineage with pathogenic potential in the Candida parapsilosis species complex.</title>
        <authorList>
            <person name="Mixao V."/>
            <person name="Del Olmo V."/>
            <person name="Hegedusova E."/>
            <person name="Saus E."/>
            <person name="Pryszcz L."/>
            <person name="Cillingova A."/>
            <person name="Nosek J."/>
            <person name="Gabaldon T."/>
        </authorList>
    </citation>
    <scope>NUCLEOTIDE SEQUENCE</scope>
    <source>
        <strain evidence="3">CBS 10844</strain>
    </source>
</reference>
<feature type="region of interest" description="Disordered" evidence="1">
    <location>
        <begin position="196"/>
        <end position="241"/>
    </location>
</feature>
<dbReference type="InterPro" id="IPR026907">
    <property type="entry name" value="GCIP-like"/>
</dbReference>
<dbReference type="Proteomes" id="UP001202479">
    <property type="component" value="Unassembled WGS sequence"/>
</dbReference>